<dbReference type="AlphaFoldDB" id="A0A9X4XIA0"/>
<reference evidence="1 2" key="1">
    <citation type="journal article" date="2019" name="Nat. Med.">
        <title>A library of human gut bacterial isolates paired with longitudinal multiomics data enables mechanistic microbiome research.</title>
        <authorList>
            <person name="Poyet M."/>
            <person name="Groussin M."/>
            <person name="Gibbons S.M."/>
            <person name="Avila-Pacheco J."/>
            <person name="Jiang X."/>
            <person name="Kearney S.M."/>
            <person name="Perrotta A.R."/>
            <person name="Berdy B."/>
            <person name="Zhao S."/>
            <person name="Lieberman T.D."/>
            <person name="Swanson P.K."/>
            <person name="Smith M."/>
            <person name="Roesemann S."/>
            <person name="Alexander J.E."/>
            <person name="Rich S.A."/>
            <person name="Livny J."/>
            <person name="Vlamakis H."/>
            <person name="Clish C."/>
            <person name="Bullock K."/>
            <person name="Deik A."/>
            <person name="Scott J."/>
            <person name="Pierce K.A."/>
            <person name="Xavier R.J."/>
            <person name="Alm E.J."/>
        </authorList>
    </citation>
    <scope>NUCLEOTIDE SEQUENCE [LARGE SCALE GENOMIC DNA]</scope>
    <source>
        <strain evidence="1 2">BIOML-A198</strain>
    </source>
</reference>
<name>A0A9X4XIA0_9FIRM</name>
<evidence type="ECO:0000313" key="1">
    <source>
        <dbReference type="EMBL" id="MTK22255.1"/>
    </source>
</evidence>
<protein>
    <submittedName>
        <fullName evidence="1">Uncharacterized protein</fullName>
    </submittedName>
</protein>
<sequence>MDQLLRLGEALASMARIMAQEEGIVTTGVTIPQNKFSREDLEYLSSVLTKELPVIVGYYCANECVVITFTRKSV</sequence>
<evidence type="ECO:0000313" key="2">
    <source>
        <dbReference type="Proteomes" id="UP000487649"/>
    </source>
</evidence>
<dbReference type="Proteomes" id="UP000487649">
    <property type="component" value="Unassembled WGS sequence"/>
</dbReference>
<accession>A0A9X4XIA0</accession>
<organism evidence="1 2">
    <name type="scientific">Turicibacter sanguinis</name>
    <dbReference type="NCBI Taxonomy" id="154288"/>
    <lineage>
        <taxon>Bacteria</taxon>
        <taxon>Bacillati</taxon>
        <taxon>Bacillota</taxon>
        <taxon>Erysipelotrichia</taxon>
        <taxon>Erysipelotrichales</taxon>
        <taxon>Turicibacteraceae</taxon>
        <taxon>Turicibacter</taxon>
    </lineage>
</organism>
<gene>
    <name evidence="1" type="ORF">GMA92_12625</name>
</gene>
<proteinExistence type="predicted"/>
<comment type="caution">
    <text evidence="1">The sequence shown here is derived from an EMBL/GenBank/DDBJ whole genome shotgun (WGS) entry which is preliminary data.</text>
</comment>
<dbReference type="EMBL" id="WMQE01000033">
    <property type="protein sequence ID" value="MTK22255.1"/>
    <property type="molecule type" value="Genomic_DNA"/>
</dbReference>